<sequence>MTTPPQSPVASAADTATRILAVADRDVTFILRVVGESQQTLVEHFQSFIEESLNACGIGYGDHPLLRPFVDTHARELAEFVHNGIALRHRFGLRDCEAANIMPPDLRRVDLWDDLRSLIEQAEAHFAASPQGLPAILAEVTAFQESRRKDDADA</sequence>
<comment type="caution">
    <text evidence="1">The sequence shown here is derived from an EMBL/GenBank/DDBJ whole genome shotgun (WGS) entry which is preliminary data.</text>
</comment>
<evidence type="ECO:0000313" key="2">
    <source>
        <dbReference type="Proteomes" id="UP001223420"/>
    </source>
</evidence>
<proteinExistence type="predicted"/>
<dbReference type="Proteomes" id="UP001223420">
    <property type="component" value="Unassembled WGS sequence"/>
</dbReference>
<dbReference type="AlphaFoldDB" id="A0AAJ1TTM6"/>
<name>A0AAJ1TTM6_9HYPH</name>
<dbReference type="EMBL" id="JAUSWL010000016">
    <property type="protein sequence ID" value="MDQ0546650.1"/>
    <property type="molecule type" value="Genomic_DNA"/>
</dbReference>
<organism evidence="1 2">
    <name type="scientific">Methylobacterium brachiatum</name>
    <dbReference type="NCBI Taxonomy" id="269660"/>
    <lineage>
        <taxon>Bacteria</taxon>
        <taxon>Pseudomonadati</taxon>
        <taxon>Pseudomonadota</taxon>
        <taxon>Alphaproteobacteria</taxon>
        <taxon>Hyphomicrobiales</taxon>
        <taxon>Methylobacteriaceae</taxon>
        <taxon>Methylobacterium</taxon>
    </lineage>
</organism>
<reference evidence="1" key="1">
    <citation type="submission" date="2023-07" db="EMBL/GenBank/DDBJ databases">
        <title>Genomic Encyclopedia of Type Strains, Phase IV (KMG-IV): sequencing the most valuable type-strain genomes for metagenomic binning, comparative biology and taxonomic classification.</title>
        <authorList>
            <person name="Goeker M."/>
        </authorList>
    </citation>
    <scope>NUCLEOTIDE SEQUENCE</scope>
    <source>
        <strain evidence="1">DSM 19569</strain>
    </source>
</reference>
<gene>
    <name evidence="1" type="ORF">QO001_005602</name>
</gene>
<dbReference type="RefSeq" id="WP_230368316.1">
    <property type="nucleotide sequence ID" value="NZ_JAJALK010000025.1"/>
</dbReference>
<protein>
    <submittedName>
        <fullName evidence="1">Uncharacterized protein</fullName>
    </submittedName>
</protein>
<accession>A0AAJ1TTM6</accession>
<evidence type="ECO:0000313" key="1">
    <source>
        <dbReference type="EMBL" id="MDQ0546650.1"/>
    </source>
</evidence>